<dbReference type="InterPro" id="IPR052748">
    <property type="entry name" value="ISR_Activator"/>
</dbReference>
<protein>
    <recommendedName>
        <fullName evidence="5">Death ligand signal enhancer</fullName>
    </recommendedName>
</protein>
<gene>
    <name evidence="3" type="ORF">L798_09761</name>
</gene>
<accession>A0A067R171</accession>
<dbReference type="PANTHER" id="PTHR45011">
    <property type="entry name" value="DAP3-BINDING CELL DEATH ENHANCER 1"/>
    <property type="match status" value="1"/>
</dbReference>
<dbReference type="STRING" id="136037.A0A067R171"/>
<evidence type="ECO:0000313" key="3">
    <source>
        <dbReference type="EMBL" id="KDR15684.1"/>
    </source>
</evidence>
<feature type="compositionally biased region" description="Polar residues" evidence="2">
    <location>
        <begin position="570"/>
        <end position="580"/>
    </location>
</feature>
<organism evidence="3 4">
    <name type="scientific">Zootermopsis nevadensis</name>
    <name type="common">Dampwood termite</name>
    <dbReference type="NCBI Taxonomy" id="136037"/>
    <lineage>
        <taxon>Eukaryota</taxon>
        <taxon>Metazoa</taxon>
        <taxon>Ecdysozoa</taxon>
        <taxon>Arthropoda</taxon>
        <taxon>Hexapoda</taxon>
        <taxon>Insecta</taxon>
        <taxon>Pterygota</taxon>
        <taxon>Neoptera</taxon>
        <taxon>Polyneoptera</taxon>
        <taxon>Dictyoptera</taxon>
        <taxon>Blattodea</taxon>
        <taxon>Blattoidea</taxon>
        <taxon>Termitoidae</taxon>
        <taxon>Termopsidae</taxon>
        <taxon>Zootermopsis</taxon>
    </lineage>
</organism>
<dbReference type="PANTHER" id="PTHR45011:SF1">
    <property type="entry name" value="DAP3-BINDING CELL DEATH ENHANCER 1"/>
    <property type="match status" value="1"/>
</dbReference>
<dbReference type="Proteomes" id="UP000027135">
    <property type="component" value="Unassembled WGS sequence"/>
</dbReference>
<evidence type="ECO:0008006" key="5">
    <source>
        <dbReference type="Google" id="ProtNLM"/>
    </source>
</evidence>
<dbReference type="SMART" id="SM00671">
    <property type="entry name" value="SEL1"/>
    <property type="match status" value="3"/>
</dbReference>
<dbReference type="Gene3D" id="1.25.40.10">
    <property type="entry name" value="Tetratricopeptide repeat domain"/>
    <property type="match status" value="1"/>
</dbReference>
<name>A0A067R171_ZOONE</name>
<dbReference type="InterPro" id="IPR011990">
    <property type="entry name" value="TPR-like_helical_dom_sf"/>
</dbReference>
<proteinExistence type="predicted"/>
<evidence type="ECO:0000313" key="4">
    <source>
        <dbReference type="Proteomes" id="UP000027135"/>
    </source>
</evidence>
<dbReference type="InterPro" id="IPR006597">
    <property type="entry name" value="Sel1-like"/>
</dbReference>
<dbReference type="eggNOG" id="KOG1550">
    <property type="taxonomic scope" value="Eukaryota"/>
</dbReference>
<dbReference type="InParanoid" id="A0A067R171"/>
<feature type="repeat" description="TPR" evidence="1">
    <location>
        <begin position="221"/>
        <end position="254"/>
    </location>
</feature>
<dbReference type="SUPFAM" id="SSF81901">
    <property type="entry name" value="HCP-like"/>
    <property type="match status" value="1"/>
</dbReference>
<dbReference type="InterPro" id="IPR019734">
    <property type="entry name" value="TPR_rpt"/>
</dbReference>
<dbReference type="EMBL" id="KK852818">
    <property type="protein sequence ID" value="KDR15684.1"/>
    <property type="molecule type" value="Genomic_DNA"/>
</dbReference>
<reference evidence="3 4" key="1">
    <citation type="journal article" date="2014" name="Nat. Commun.">
        <title>Molecular traces of alternative social organization in a termite genome.</title>
        <authorList>
            <person name="Terrapon N."/>
            <person name="Li C."/>
            <person name="Robertson H.M."/>
            <person name="Ji L."/>
            <person name="Meng X."/>
            <person name="Booth W."/>
            <person name="Chen Z."/>
            <person name="Childers C.P."/>
            <person name="Glastad K.M."/>
            <person name="Gokhale K."/>
            <person name="Gowin J."/>
            <person name="Gronenberg W."/>
            <person name="Hermansen R.A."/>
            <person name="Hu H."/>
            <person name="Hunt B.G."/>
            <person name="Huylmans A.K."/>
            <person name="Khalil S.M."/>
            <person name="Mitchell R.D."/>
            <person name="Munoz-Torres M.C."/>
            <person name="Mustard J.A."/>
            <person name="Pan H."/>
            <person name="Reese J.T."/>
            <person name="Scharf M.E."/>
            <person name="Sun F."/>
            <person name="Vogel H."/>
            <person name="Xiao J."/>
            <person name="Yang W."/>
            <person name="Yang Z."/>
            <person name="Yang Z."/>
            <person name="Zhou J."/>
            <person name="Zhu J."/>
            <person name="Brent C.S."/>
            <person name="Elsik C.G."/>
            <person name="Goodisman M.A."/>
            <person name="Liberles D.A."/>
            <person name="Roe R.M."/>
            <person name="Vargo E.L."/>
            <person name="Vilcinskas A."/>
            <person name="Wang J."/>
            <person name="Bornberg-Bauer E."/>
            <person name="Korb J."/>
            <person name="Zhang G."/>
            <person name="Liebig J."/>
        </authorList>
    </citation>
    <scope>NUCLEOTIDE SEQUENCE [LARGE SCALE GENOMIC DNA]</scope>
    <source>
        <tissue evidence="3">Whole organism</tissue>
    </source>
</reference>
<feature type="compositionally biased region" description="Pro residues" evidence="2">
    <location>
        <begin position="548"/>
        <end position="559"/>
    </location>
</feature>
<evidence type="ECO:0000256" key="2">
    <source>
        <dbReference type="SAM" id="MobiDB-lite"/>
    </source>
</evidence>
<sequence length="580" mass="63526">MWKFLCRGIRETLERRINFTKKDKSSRQECPLSSLQYKLIPGIVSTNTFDRGTADLGGSCKNGSCNDKKQEDRQHHGEKWRHHSCIQEATLLGALGWSGIMVLGWYLCQPVCRHQCIQPSELERLNSRARLSRCHTEYASLFGILSHFVLGQPLSILPKNAERALSIPHAEQLQSSSTVSADVSDSPDYSVSEPKFGPVTADEALDEAAVSLTRAQNTVISGIENRLGVACMQLGRYKEAHTYFQRAVELSYAPAAFNLGLCYETGVGTPQDFKLAAKYYELASKWGHATAMYNLGVFYVHGWGGVPVDCNHARQLFIAAAKLGQTNAQEALSMVPPATDDSMDSSEPEAVLYEPPQTNVLYQILGMVKLRQSVAERPISEQNIPPVKSDAIKALYQALGTEEPEVLENTVGKTVHEEQSSFNLHNELNKNNVAVEPKDVHHLSIMNQGQITYLPSLTSRMSGQCLAHVVASVGNTLQLPLADVLVPVHIPLQHLLQTLRVHNYYPQKMALYAVHKNEGTKQCGTVPPSVAMLAATAPPCNGAAPTHGPMPPAAAPEPRPSPRDSPLQPEFSSPESVASP</sequence>
<keyword evidence="4" id="KW-1185">Reference proteome</keyword>
<keyword evidence="1" id="KW-0802">TPR repeat</keyword>
<dbReference type="Pfam" id="PF08238">
    <property type="entry name" value="Sel1"/>
    <property type="match status" value="2"/>
</dbReference>
<dbReference type="PROSITE" id="PS50005">
    <property type="entry name" value="TPR"/>
    <property type="match status" value="1"/>
</dbReference>
<dbReference type="AlphaFoldDB" id="A0A067R171"/>
<feature type="region of interest" description="Disordered" evidence="2">
    <location>
        <begin position="538"/>
        <end position="580"/>
    </location>
</feature>
<evidence type="ECO:0000256" key="1">
    <source>
        <dbReference type="PROSITE-ProRule" id="PRU00339"/>
    </source>
</evidence>